<keyword evidence="3" id="KW-1185">Reference proteome</keyword>
<reference evidence="2 3" key="1">
    <citation type="journal article" date="2021" name="BMC Genomics">
        <title>Datura genome reveals duplications of psychoactive alkaloid biosynthetic genes and high mutation rate following tissue culture.</title>
        <authorList>
            <person name="Rajewski A."/>
            <person name="Carter-House D."/>
            <person name="Stajich J."/>
            <person name="Litt A."/>
        </authorList>
    </citation>
    <scope>NUCLEOTIDE SEQUENCE [LARGE SCALE GENOMIC DNA]</scope>
    <source>
        <strain evidence="2">AR-01</strain>
    </source>
</reference>
<feature type="region of interest" description="Disordered" evidence="1">
    <location>
        <begin position="1"/>
        <end position="21"/>
    </location>
</feature>
<sequence>EFWEADKKRKGHRPTDWPTFKTPHTCACNGPAAADGDLQAASLMHVGIIWSSALPKICITPAFRGSVSAFCR</sequence>
<dbReference type="Proteomes" id="UP000823775">
    <property type="component" value="Unassembled WGS sequence"/>
</dbReference>
<evidence type="ECO:0000256" key="1">
    <source>
        <dbReference type="SAM" id="MobiDB-lite"/>
    </source>
</evidence>
<name>A0ABS8VPU2_DATST</name>
<proteinExistence type="predicted"/>
<feature type="non-terminal residue" evidence="2">
    <location>
        <position position="72"/>
    </location>
</feature>
<feature type="non-terminal residue" evidence="2">
    <location>
        <position position="1"/>
    </location>
</feature>
<evidence type="ECO:0000313" key="2">
    <source>
        <dbReference type="EMBL" id="MCE0481975.1"/>
    </source>
</evidence>
<organism evidence="2 3">
    <name type="scientific">Datura stramonium</name>
    <name type="common">Jimsonweed</name>
    <name type="synonym">Common thornapple</name>
    <dbReference type="NCBI Taxonomy" id="4076"/>
    <lineage>
        <taxon>Eukaryota</taxon>
        <taxon>Viridiplantae</taxon>
        <taxon>Streptophyta</taxon>
        <taxon>Embryophyta</taxon>
        <taxon>Tracheophyta</taxon>
        <taxon>Spermatophyta</taxon>
        <taxon>Magnoliopsida</taxon>
        <taxon>eudicotyledons</taxon>
        <taxon>Gunneridae</taxon>
        <taxon>Pentapetalae</taxon>
        <taxon>asterids</taxon>
        <taxon>lamiids</taxon>
        <taxon>Solanales</taxon>
        <taxon>Solanaceae</taxon>
        <taxon>Solanoideae</taxon>
        <taxon>Datureae</taxon>
        <taxon>Datura</taxon>
    </lineage>
</organism>
<evidence type="ECO:0000313" key="3">
    <source>
        <dbReference type="Proteomes" id="UP000823775"/>
    </source>
</evidence>
<protein>
    <submittedName>
        <fullName evidence="2">Uncharacterized protein</fullName>
    </submittedName>
</protein>
<accession>A0ABS8VPU2</accession>
<dbReference type="EMBL" id="JACEIK010005647">
    <property type="protein sequence ID" value="MCE0481975.1"/>
    <property type="molecule type" value="Genomic_DNA"/>
</dbReference>
<gene>
    <name evidence="2" type="ORF">HAX54_040201</name>
</gene>
<comment type="caution">
    <text evidence="2">The sequence shown here is derived from an EMBL/GenBank/DDBJ whole genome shotgun (WGS) entry which is preliminary data.</text>
</comment>